<dbReference type="AlphaFoldDB" id="A0A328AA82"/>
<evidence type="ECO:0000256" key="1">
    <source>
        <dbReference type="SAM" id="MobiDB-lite"/>
    </source>
</evidence>
<comment type="caution">
    <text evidence="3">The sequence shown here is derived from an EMBL/GenBank/DDBJ whole genome shotgun (WGS) entry which is preliminary data.</text>
</comment>
<dbReference type="InterPro" id="IPR010093">
    <property type="entry name" value="SinI_DNA-bd"/>
</dbReference>
<feature type="compositionally biased region" description="Polar residues" evidence="1">
    <location>
        <begin position="87"/>
        <end position="103"/>
    </location>
</feature>
<feature type="region of interest" description="Disordered" evidence="1">
    <location>
        <begin position="1"/>
        <end position="34"/>
    </location>
</feature>
<feature type="domain" description="Helix-turn-helix" evidence="2">
    <location>
        <begin position="38"/>
        <end position="84"/>
    </location>
</feature>
<feature type="region of interest" description="Disordered" evidence="1">
    <location>
        <begin position="87"/>
        <end position="129"/>
    </location>
</feature>
<keyword evidence="4" id="KW-1185">Reference proteome</keyword>
<dbReference type="Pfam" id="PF12728">
    <property type="entry name" value="HTH_17"/>
    <property type="match status" value="1"/>
</dbReference>
<dbReference type="InterPro" id="IPR041657">
    <property type="entry name" value="HTH_17"/>
</dbReference>
<proteinExistence type="predicted"/>
<feature type="compositionally biased region" description="Basic and acidic residues" evidence="1">
    <location>
        <begin position="105"/>
        <end position="119"/>
    </location>
</feature>
<protein>
    <recommendedName>
        <fullName evidence="2">Helix-turn-helix domain-containing protein</fullName>
    </recommendedName>
</protein>
<dbReference type="OrthoDB" id="9806994at2"/>
<organism evidence="3 4">
    <name type="scientific">Phenylobacterium soli</name>
    <dbReference type="NCBI Taxonomy" id="2170551"/>
    <lineage>
        <taxon>Bacteria</taxon>
        <taxon>Pseudomonadati</taxon>
        <taxon>Pseudomonadota</taxon>
        <taxon>Alphaproteobacteria</taxon>
        <taxon>Caulobacterales</taxon>
        <taxon>Caulobacteraceae</taxon>
        <taxon>Phenylobacterium</taxon>
    </lineage>
</organism>
<evidence type="ECO:0000259" key="2">
    <source>
        <dbReference type="Pfam" id="PF12728"/>
    </source>
</evidence>
<gene>
    <name evidence="3" type="ORF">DJ017_17510</name>
</gene>
<dbReference type="NCBIfam" id="TIGR01764">
    <property type="entry name" value="excise"/>
    <property type="match status" value="1"/>
</dbReference>
<dbReference type="GO" id="GO:0003677">
    <property type="term" value="F:DNA binding"/>
    <property type="evidence" value="ECO:0007669"/>
    <property type="project" value="InterPro"/>
</dbReference>
<name>A0A328AA82_9CAUL</name>
<reference evidence="4" key="1">
    <citation type="submission" date="2018-05" db="EMBL/GenBank/DDBJ databases">
        <authorList>
            <person name="Li X."/>
        </authorList>
    </citation>
    <scope>NUCLEOTIDE SEQUENCE [LARGE SCALE GENOMIC DNA]</scope>
    <source>
        <strain evidence="4">LX32</strain>
    </source>
</reference>
<dbReference type="EMBL" id="QFYQ01000002">
    <property type="protein sequence ID" value="RAK51633.1"/>
    <property type="molecule type" value="Genomic_DNA"/>
</dbReference>
<dbReference type="Proteomes" id="UP000249254">
    <property type="component" value="Unassembled WGS sequence"/>
</dbReference>
<feature type="compositionally biased region" description="Basic residues" evidence="1">
    <location>
        <begin position="120"/>
        <end position="129"/>
    </location>
</feature>
<evidence type="ECO:0000313" key="4">
    <source>
        <dbReference type="Proteomes" id="UP000249254"/>
    </source>
</evidence>
<accession>A0A328AA82</accession>
<dbReference type="SUPFAM" id="SSF46955">
    <property type="entry name" value="Putative DNA-binding domain"/>
    <property type="match status" value="1"/>
</dbReference>
<dbReference type="InterPro" id="IPR009061">
    <property type="entry name" value="DNA-bd_dom_put_sf"/>
</dbReference>
<evidence type="ECO:0000313" key="3">
    <source>
        <dbReference type="EMBL" id="RAK51633.1"/>
    </source>
</evidence>
<sequence length="129" mass="14203">MLVQARGAVPRRRSAGTGKPPSTPTRGREAVSSVISRQEAADYLGISTDTLDRLRASGRLPALQVSARLIRYRKRDLDEYLNACQTSLSSKSEPHQTGTSSGSRVDVRTASRRGHEAMMKHRRSLQRSA</sequence>